<dbReference type="Proteomes" id="UP000639973">
    <property type="component" value="Unassembled WGS sequence"/>
</dbReference>
<dbReference type="InterPro" id="IPR003615">
    <property type="entry name" value="HNH_nuc"/>
</dbReference>
<dbReference type="Gene3D" id="3.90.75.10">
    <property type="entry name" value="Homing Intron 3 (I-ppo) Encoded Endonuclease, Chain A"/>
    <property type="match status" value="1"/>
</dbReference>
<feature type="region of interest" description="Disordered" evidence="1">
    <location>
        <begin position="18"/>
        <end position="40"/>
    </location>
</feature>
<evidence type="ECO:0000256" key="1">
    <source>
        <dbReference type="SAM" id="MobiDB-lite"/>
    </source>
</evidence>
<dbReference type="EMBL" id="BMOL01000002">
    <property type="protein sequence ID" value="GGL72798.1"/>
    <property type="molecule type" value="Genomic_DNA"/>
</dbReference>
<feature type="region of interest" description="Disordered" evidence="1">
    <location>
        <begin position="134"/>
        <end position="155"/>
    </location>
</feature>
<accession>A0ABQ2G3H3</accession>
<protein>
    <recommendedName>
        <fullName evidence="2">HNH nuclease domain-containing protein</fullName>
    </recommendedName>
</protein>
<dbReference type="Pfam" id="PF13392">
    <property type="entry name" value="HNH_3"/>
    <property type="match status" value="1"/>
</dbReference>
<dbReference type="InterPro" id="IPR044925">
    <property type="entry name" value="His-Me_finger_sf"/>
</dbReference>
<name>A0ABQ2G3H3_9DEIO</name>
<reference evidence="4" key="1">
    <citation type="journal article" date="2019" name="Int. J. Syst. Evol. Microbiol.">
        <title>The Global Catalogue of Microorganisms (GCM) 10K type strain sequencing project: providing services to taxonomists for standard genome sequencing and annotation.</title>
        <authorList>
            <consortium name="The Broad Institute Genomics Platform"/>
            <consortium name="The Broad Institute Genome Sequencing Center for Infectious Disease"/>
            <person name="Wu L."/>
            <person name="Ma J."/>
        </authorList>
    </citation>
    <scope>NUCLEOTIDE SEQUENCE [LARGE SCALE GENOMIC DNA]</scope>
    <source>
        <strain evidence="4">JCM 15442</strain>
    </source>
</reference>
<keyword evidence="4" id="KW-1185">Reference proteome</keyword>
<comment type="caution">
    <text evidence="3">The sequence shown here is derived from an EMBL/GenBank/DDBJ whole genome shotgun (WGS) entry which is preliminary data.</text>
</comment>
<gene>
    <name evidence="3" type="ORF">GCM10010840_08620</name>
</gene>
<proteinExistence type="predicted"/>
<organism evidence="3 4">
    <name type="scientific">Deinococcus aerolatus</name>
    <dbReference type="NCBI Taxonomy" id="522487"/>
    <lineage>
        <taxon>Bacteria</taxon>
        <taxon>Thermotogati</taxon>
        <taxon>Deinococcota</taxon>
        <taxon>Deinococci</taxon>
        <taxon>Deinococcales</taxon>
        <taxon>Deinococcaceae</taxon>
        <taxon>Deinococcus</taxon>
    </lineage>
</organism>
<evidence type="ECO:0000313" key="3">
    <source>
        <dbReference type="EMBL" id="GGL72798.1"/>
    </source>
</evidence>
<evidence type="ECO:0000259" key="2">
    <source>
        <dbReference type="Pfam" id="PF13392"/>
    </source>
</evidence>
<evidence type="ECO:0000313" key="4">
    <source>
        <dbReference type="Proteomes" id="UP000639973"/>
    </source>
</evidence>
<feature type="domain" description="HNH nuclease" evidence="2">
    <location>
        <begin position="88"/>
        <end position="133"/>
    </location>
</feature>
<sequence>MPRPAWAFWRGGDGAAPRASLGSMSAPAPTGPQSGPITRLRHAPHPERLRQRFWAQVRRGAEAECWLWAGGTGNSGYGLFRLGPRKVGAHRVAWMLTHGELPPSALHVCHTCDTPLCVCPAHLFLGSHRENMRDATVKGRKKGRGGRTGEGNGRARLNAPTVIRLRALPYRRGLDTELARALGVSVSAVYLARTGQTWTSLPMPGAPGWEAALARPD</sequence>
<dbReference type="SUPFAM" id="SSF54060">
    <property type="entry name" value="His-Me finger endonucleases"/>
    <property type="match status" value="1"/>
</dbReference>
<dbReference type="InterPro" id="IPR044930">
    <property type="entry name" value="Homing_endonuclease_His-Me"/>
</dbReference>